<evidence type="ECO:0000259" key="3">
    <source>
        <dbReference type="PROSITE" id="PS01124"/>
    </source>
</evidence>
<dbReference type="PANTHER" id="PTHR43130:SF3">
    <property type="entry name" value="HTH-TYPE TRANSCRIPTIONAL REGULATOR RV1931C"/>
    <property type="match status" value="1"/>
</dbReference>
<dbReference type="EMBL" id="SMTL01000001">
    <property type="protein sequence ID" value="TDK39221.1"/>
    <property type="molecule type" value="Genomic_DNA"/>
</dbReference>
<dbReference type="SUPFAM" id="SSF52317">
    <property type="entry name" value="Class I glutamine amidotransferase-like"/>
    <property type="match status" value="1"/>
</dbReference>
<evidence type="ECO:0000313" key="4">
    <source>
        <dbReference type="EMBL" id="TDK39221.1"/>
    </source>
</evidence>
<dbReference type="InterPro" id="IPR018060">
    <property type="entry name" value="HTH_AraC"/>
</dbReference>
<keyword evidence="2" id="KW-0804">Transcription</keyword>
<comment type="caution">
    <text evidence="4">The sequence shown here is derived from an EMBL/GenBank/DDBJ whole genome shotgun (WGS) entry which is preliminary data.</text>
</comment>
<feature type="domain" description="HTH araC/xylS-type" evidence="3">
    <location>
        <begin position="208"/>
        <end position="306"/>
    </location>
</feature>
<sequence>MKIALLIYPDFQAMSLEALSVFELANQAFADPPYEVATLSWAGGPVRSSAGFTIGSEKVFGGGFDTLLVAGGMELPTPPAQLLEWLTQAGNSFRRIGGICTGTFVLAQAGLLGGRRCTTHWMVSNELGERFPDVAVEHDRIFVVDGPIWTSAGMSAGTDLALAMVENDHGRDIAGSVADKLLLYHRRSGTDGQRSALLALAPRSDRIRRAISFAREKLSEPLPVERLAEAASLSPRQFSRMFRAETGQTPARAVERLRVEAARVMIETTRHPMGFVATETGFMDAERMRRAFVRTLGHPPQGLRRIARTDG</sequence>
<dbReference type="GO" id="GO:0043565">
    <property type="term" value="F:sequence-specific DNA binding"/>
    <property type="evidence" value="ECO:0007669"/>
    <property type="project" value="InterPro"/>
</dbReference>
<organism evidence="4 5">
    <name type="scientific">Rhizobium deserti</name>
    <dbReference type="NCBI Taxonomy" id="2547961"/>
    <lineage>
        <taxon>Bacteria</taxon>
        <taxon>Pseudomonadati</taxon>
        <taxon>Pseudomonadota</taxon>
        <taxon>Alphaproteobacteria</taxon>
        <taxon>Hyphomicrobiales</taxon>
        <taxon>Rhizobiaceae</taxon>
        <taxon>Rhizobium/Agrobacterium group</taxon>
        <taxon>Rhizobium</taxon>
    </lineage>
</organism>
<evidence type="ECO:0000256" key="2">
    <source>
        <dbReference type="ARBA" id="ARBA00023163"/>
    </source>
</evidence>
<reference evidence="4 5" key="1">
    <citation type="submission" date="2019-03" db="EMBL/GenBank/DDBJ databases">
        <title>Rhizobium sp. nov., an bacterium isolated from biocrust in Mu Us Desert.</title>
        <authorList>
            <person name="Lixiong L."/>
        </authorList>
    </citation>
    <scope>NUCLEOTIDE SEQUENCE [LARGE SCALE GENOMIC DNA]</scope>
    <source>
        <strain evidence="4 5">SPY-1</strain>
    </source>
</reference>
<evidence type="ECO:0000313" key="5">
    <source>
        <dbReference type="Proteomes" id="UP000295238"/>
    </source>
</evidence>
<dbReference type="Proteomes" id="UP000295238">
    <property type="component" value="Unassembled WGS sequence"/>
</dbReference>
<dbReference type="OrthoDB" id="9793422at2"/>
<dbReference type="InterPro" id="IPR002818">
    <property type="entry name" value="DJ-1/PfpI"/>
</dbReference>
<dbReference type="InterPro" id="IPR009057">
    <property type="entry name" value="Homeodomain-like_sf"/>
</dbReference>
<dbReference type="Pfam" id="PF01965">
    <property type="entry name" value="DJ-1_PfpI"/>
    <property type="match status" value="1"/>
</dbReference>
<dbReference type="Gene3D" id="3.40.50.880">
    <property type="match status" value="1"/>
</dbReference>
<dbReference type="GO" id="GO:0003700">
    <property type="term" value="F:DNA-binding transcription factor activity"/>
    <property type="evidence" value="ECO:0007669"/>
    <property type="project" value="InterPro"/>
</dbReference>
<dbReference type="AlphaFoldDB" id="A0A4R5UMY8"/>
<dbReference type="PANTHER" id="PTHR43130">
    <property type="entry name" value="ARAC-FAMILY TRANSCRIPTIONAL REGULATOR"/>
    <property type="match status" value="1"/>
</dbReference>
<dbReference type="InterPro" id="IPR029062">
    <property type="entry name" value="Class_I_gatase-like"/>
</dbReference>
<dbReference type="CDD" id="cd03137">
    <property type="entry name" value="GATase1_AraC_1"/>
    <property type="match status" value="1"/>
</dbReference>
<dbReference type="RefSeq" id="WP_133314670.1">
    <property type="nucleotide sequence ID" value="NZ_SMTL01000001.1"/>
</dbReference>
<proteinExistence type="predicted"/>
<keyword evidence="1" id="KW-0805">Transcription regulation</keyword>
<evidence type="ECO:0000256" key="1">
    <source>
        <dbReference type="ARBA" id="ARBA00023015"/>
    </source>
</evidence>
<dbReference type="SMART" id="SM00342">
    <property type="entry name" value="HTH_ARAC"/>
    <property type="match status" value="1"/>
</dbReference>
<dbReference type="PROSITE" id="PS01124">
    <property type="entry name" value="HTH_ARAC_FAMILY_2"/>
    <property type="match status" value="1"/>
</dbReference>
<dbReference type="InterPro" id="IPR052158">
    <property type="entry name" value="INH-QAR"/>
</dbReference>
<keyword evidence="5" id="KW-1185">Reference proteome</keyword>
<name>A0A4R5UMY8_9HYPH</name>
<dbReference type="Pfam" id="PF12833">
    <property type="entry name" value="HTH_18"/>
    <property type="match status" value="1"/>
</dbReference>
<protein>
    <submittedName>
        <fullName evidence="4">GlxA family transcriptional regulator</fullName>
    </submittedName>
</protein>
<dbReference type="SUPFAM" id="SSF46689">
    <property type="entry name" value="Homeodomain-like"/>
    <property type="match status" value="2"/>
</dbReference>
<dbReference type="Gene3D" id="1.10.10.60">
    <property type="entry name" value="Homeodomain-like"/>
    <property type="match status" value="1"/>
</dbReference>
<accession>A0A4R5UMY8</accession>
<gene>
    <name evidence="4" type="ORF">E2F50_03605</name>
</gene>